<accession>A0A0W8F661</accession>
<gene>
    <name evidence="1" type="ORF">ASZ90_014006</name>
</gene>
<evidence type="ECO:0000313" key="1">
    <source>
        <dbReference type="EMBL" id="KUG16332.1"/>
    </source>
</evidence>
<dbReference type="AlphaFoldDB" id="A0A0W8F661"/>
<dbReference type="EMBL" id="LNQE01001503">
    <property type="protein sequence ID" value="KUG16332.1"/>
    <property type="molecule type" value="Genomic_DNA"/>
</dbReference>
<proteinExistence type="predicted"/>
<protein>
    <submittedName>
        <fullName evidence="1">Uncharacterized protein</fullName>
    </submittedName>
</protein>
<organism evidence="1">
    <name type="scientific">hydrocarbon metagenome</name>
    <dbReference type="NCBI Taxonomy" id="938273"/>
    <lineage>
        <taxon>unclassified sequences</taxon>
        <taxon>metagenomes</taxon>
        <taxon>ecological metagenomes</taxon>
    </lineage>
</organism>
<comment type="caution">
    <text evidence="1">The sequence shown here is derived from an EMBL/GenBank/DDBJ whole genome shotgun (WGS) entry which is preliminary data.</text>
</comment>
<name>A0A0W8F661_9ZZZZ</name>
<reference evidence="1" key="1">
    <citation type="journal article" date="2015" name="Proc. Natl. Acad. Sci. U.S.A.">
        <title>Networks of energetic and metabolic interactions define dynamics in microbial communities.</title>
        <authorList>
            <person name="Embree M."/>
            <person name="Liu J.K."/>
            <person name="Al-Bassam M.M."/>
            <person name="Zengler K."/>
        </authorList>
    </citation>
    <scope>NUCLEOTIDE SEQUENCE</scope>
</reference>
<sequence length="198" mass="21987">MKLNELNWRMALIALAASCLLISGALSMPMDRGMGMHARGMMISAPLNVTSEELGNMTLGEIKELEKSALNSSLEEEMPFCGRMNAMGGEWMDFRGASPAGFCGFGILGCGFTPVSLMDDITSEELGEMSLNQILDLYDQKTDELESMTLNEIRDQWKTKVEAQNNMTINELVDEAKDMQAKEGIINWVSIQYRRLVA</sequence>